<gene>
    <name evidence="1" type="ORF">A33K_17587</name>
</gene>
<evidence type="ECO:0000313" key="2">
    <source>
        <dbReference type="Proteomes" id="UP000004682"/>
    </source>
</evidence>
<name>A0ABN0G020_9BURK</name>
<sequence length="69" mass="7842">MYPWIWLWAPNFYFPLSGAVDQTIQPDLFDTIDPGAGNGRVERKAFQVASYGRQLGLITEVLLDIARNQ</sequence>
<dbReference type="EMBL" id="JH692066">
    <property type="protein sequence ID" value="EIP85530.1"/>
    <property type="molecule type" value="Genomic_DNA"/>
</dbReference>
<evidence type="ECO:0000313" key="1">
    <source>
        <dbReference type="EMBL" id="EIP85530.1"/>
    </source>
</evidence>
<protein>
    <submittedName>
        <fullName evidence="1">Uncharacterized protein</fullName>
    </submittedName>
</protein>
<proteinExistence type="predicted"/>
<organism evidence="1 2">
    <name type="scientific">Burkholderia humptydooensis MSMB43</name>
    <dbReference type="NCBI Taxonomy" id="441157"/>
    <lineage>
        <taxon>Bacteria</taxon>
        <taxon>Pseudomonadati</taxon>
        <taxon>Pseudomonadota</taxon>
        <taxon>Betaproteobacteria</taxon>
        <taxon>Burkholderiales</taxon>
        <taxon>Burkholderiaceae</taxon>
        <taxon>Burkholderia</taxon>
        <taxon>pseudomallei group</taxon>
    </lineage>
</organism>
<keyword evidence="2" id="KW-1185">Reference proteome</keyword>
<reference evidence="2" key="1">
    <citation type="journal article" date="2012" name="J. Bacteriol.">
        <title>Revised Genome Sequence of Burkholderia thailandensis MSMB43 with Improved Annotation.</title>
        <authorList>
            <person name="Zhuo Y."/>
            <person name="Liu L."/>
            <person name="Wang Q."/>
            <person name="Liu X."/>
            <person name="Ren B."/>
            <person name="Liu M."/>
            <person name="Ni P."/>
            <person name="Cheng Y.Q."/>
            <person name="Zhang L."/>
        </authorList>
    </citation>
    <scope>NUCLEOTIDE SEQUENCE [LARGE SCALE GENOMIC DNA]</scope>
    <source>
        <strain evidence="2">MSMB43</strain>
    </source>
</reference>
<dbReference type="Proteomes" id="UP000004682">
    <property type="component" value="Unassembled WGS sequence"/>
</dbReference>
<accession>A0ABN0G020</accession>